<sequence length="310" mass="36468">MNSITDKNVHNPDMFQANLEYFRDFLQKRGSAENTIDSYLTSVRHYHSLFCDITVEHLQEYKAWLMEHYKPCTVNTRIYGINQYVIALQAAFTEENMGPAHEENPFFVLPETLSLLTPYKLPSVRHQQKPFLNNVISKRDYERLKRCLKRDNNMFWYFVVRFLGATGARVSELIQIKAEHVQIGCMDLYSKGGKVRRIYFPEKLCGEMLAWLALRGVQTGFIFTNRRGRQITPRGISSQLKVLAKHYRIRPDTVYPHSFRHRFAKNFLTKFNDISLLADLMGHESIETTRIYLTRSSDEQRVLIDKIVTW</sequence>
<dbReference type="InterPro" id="IPR044068">
    <property type="entry name" value="CB"/>
</dbReference>
<dbReference type="RefSeq" id="WP_007869588.1">
    <property type="nucleotide sequence ID" value="NZ_KQ235875.1"/>
</dbReference>
<dbReference type="PATRIC" id="fig|742734.4.peg.176"/>
<dbReference type="GO" id="GO:0003677">
    <property type="term" value="F:DNA binding"/>
    <property type="evidence" value="ECO:0007669"/>
    <property type="project" value="UniProtKB-UniRule"/>
</dbReference>
<dbReference type="GO" id="GO:0015074">
    <property type="term" value="P:DNA integration"/>
    <property type="evidence" value="ECO:0007669"/>
    <property type="project" value="InterPro"/>
</dbReference>
<proteinExistence type="predicted"/>
<dbReference type="InterPro" id="IPR013762">
    <property type="entry name" value="Integrase-like_cat_sf"/>
</dbReference>
<dbReference type="AlphaFoldDB" id="A0A0J9BK01"/>
<gene>
    <name evidence="6" type="ORF">HMPREF9470_00164</name>
</gene>
<dbReference type="InterPro" id="IPR050090">
    <property type="entry name" value="Tyrosine_recombinase_XerCD"/>
</dbReference>
<organism evidence="6 7">
    <name type="scientific">[Clostridium] citroniae WAL-19142</name>
    <dbReference type="NCBI Taxonomy" id="742734"/>
    <lineage>
        <taxon>Bacteria</taxon>
        <taxon>Bacillati</taxon>
        <taxon>Bacillota</taxon>
        <taxon>Clostridia</taxon>
        <taxon>Lachnospirales</taxon>
        <taxon>Lachnospiraceae</taxon>
        <taxon>Enterocloster</taxon>
    </lineage>
</organism>
<dbReference type="PANTHER" id="PTHR30349:SF89">
    <property type="entry name" value="INTEGRASE_RECOMBINASE"/>
    <property type="match status" value="1"/>
</dbReference>
<dbReference type="GeneID" id="93163645"/>
<dbReference type="GO" id="GO:0006310">
    <property type="term" value="P:DNA recombination"/>
    <property type="evidence" value="ECO:0007669"/>
    <property type="project" value="UniProtKB-KW"/>
</dbReference>
<evidence type="ECO:0000313" key="6">
    <source>
        <dbReference type="EMBL" id="KMW13243.1"/>
    </source>
</evidence>
<dbReference type="PROSITE" id="PS51898">
    <property type="entry name" value="TYR_RECOMBINASE"/>
    <property type="match status" value="1"/>
</dbReference>
<dbReference type="PROSITE" id="PS51900">
    <property type="entry name" value="CB"/>
    <property type="match status" value="1"/>
</dbReference>
<accession>A0A0J9BK01</accession>
<dbReference type="Gene3D" id="1.10.443.10">
    <property type="entry name" value="Intergrase catalytic core"/>
    <property type="match status" value="1"/>
</dbReference>
<evidence type="ECO:0000256" key="3">
    <source>
        <dbReference type="PROSITE-ProRule" id="PRU01248"/>
    </source>
</evidence>
<evidence type="ECO:0000313" key="7">
    <source>
        <dbReference type="Proteomes" id="UP000037392"/>
    </source>
</evidence>
<evidence type="ECO:0000256" key="2">
    <source>
        <dbReference type="ARBA" id="ARBA00023172"/>
    </source>
</evidence>
<reference evidence="6 7" key="1">
    <citation type="submission" date="2011-04" db="EMBL/GenBank/DDBJ databases">
        <title>The Genome Sequence of Clostridium citroniae WAL-19142.</title>
        <authorList>
            <consortium name="The Broad Institute Genome Sequencing Platform"/>
            <person name="Earl A."/>
            <person name="Ward D."/>
            <person name="Feldgarden M."/>
            <person name="Gevers D."/>
            <person name="Warren Y.A."/>
            <person name="Tyrrell K.L."/>
            <person name="Citron D.M."/>
            <person name="Goldstein E.J."/>
            <person name="Daigneault M."/>
            <person name="Allen-Vercoe E."/>
            <person name="Young S.K."/>
            <person name="Zeng Q."/>
            <person name="Gargeya S."/>
            <person name="Fitzgerald M."/>
            <person name="Haas B."/>
            <person name="Abouelleil A."/>
            <person name="Alvarado L."/>
            <person name="Arachchi H.M."/>
            <person name="Berlin A."/>
            <person name="Brown A."/>
            <person name="Chapman S.B."/>
            <person name="Chen Z."/>
            <person name="Dunbar C."/>
            <person name="Freedman E."/>
            <person name="Gearin G."/>
            <person name="Gellesch M."/>
            <person name="Goldberg J."/>
            <person name="Griggs A."/>
            <person name="Gujja S."/>
            <person name="Heilman E.R."/>
            <person name="Heiman D."/>
            <person name="Howarth C."/>
            <person name="Larson L."/>
            <person name="Lui A."/>
            <person name="MacDonald P.J."/>
            <person name="Mehta T."/>
            <person name="Montmayeur A."/>
            <person name="Murphy C."/>
            <person name="Neiman D."/>
            <person name="Pearson M."/>
            <person name="Priest M."/>
            <person name="Roberts A."/>
            <person name="Saif S."/>
            <person name="Shea T."/>
            <person name="Shenoy N."/>
            <person name="Sisk P."/>
            <person name="Stolte C."/>
            <person name="Sykes S."/>
            <person name="White J."/>
            <person name="Yandava C."/>
            <person name="Wortman J."/>
            <person name="Nusbaum C."/>
            <person name="Birren B."/>
        </authorList>
    </citation>
    <scope>NUCLEOTIDE SEQUENCE [LARGE SCALE GENOMIC DNA]</scope>
    <source>
        <strain evidence="6 7">WAL-19142</strain>
    </source>
</reference>
<dbReference type="PANTHER" id="PTHR30349">
    <property type="entry name" value="PHAGE INTEGRASE-RELATED"/>
    <property type="match status" value="1"/>
</dbReference>
<dbReference type="Proteomes" id="UP000037392">
    <property type="component" value="Unassembled WGS sequence"/>
</dbReference>
<evidence type="ECO:0008006" key="8">
    <source>
        <dbReference type="Google" id="ProtNLM"/>
    </source>
</evidence>
<feature type="domain" description="Tyr recombinase" evidence="4">
    <location>
        <begin position="131"/>
        <end position="305"/>
    </location>
</feature>
<dbReference type="InterPro" id="IPR011010">
    <property type="entry name" value="DNA_brk_join_enz"/>
</dbReference>
<evidence type="ECO:0000259" key="5">
    <source>
        <dbReference type="PROSITE" id="PS51900"/>
    </source>
</evidence>
<dbReference type="Gene3D" id="1.10.150.130">
    <property type="match status" value="1"/>
</dbReference>
<keyword evidence="2" id="KW-0233">DNA recombination</keyword>
<dbReference type="OrthoDB" id="9801717at2"/>
<protein>
    <recommendedName>
        <fullName evidence="8">Tyr recombinase domain-containing protein</fullName>
    </recommendedName>
</protein>
<keyword evidence="1 3" id="KW-0238">DNA-binding</keyword>
<dbReference type="EMBL" id="ADLK01000045">
    <property type="protein sequence ID" value="KMW13243.1"/>
    <property type="molecule type" value="Genomic_DNA"/>
</dbReference>
<dbReference type="Pfam" id="PF00589">
    <property type="entry name" value="Phage_integrase"/>
    <property type="match status" value="1"/>
</dbReference>
<evidence type="ECO:0000256" key="1">
    <source>
        <dbReference type="ARBA" id="ARBA00023125"/>
    </source>
</evidence>
<dbReference type="InterPro" id="IPR002104">
    <property type="entry name" value="Integrase_catalytic"/>
</dbReference>
<comment type="caution">
    <text evidence="6">The sequence shown here is derived from an EMBL/GenBank/DDBJ whole genome shotgun (WGS) entry which is preliminary data.</text>
</comment>
<evidence type="ECO:0000259" key="4">
    <source>
        <dbReference type="PROSITE" id="PS51898"/>
    </source>
</evidence>
<dbReference type="SUPFAM" id="SSF56349">
    <property type="entry name" value="DNA breaking-rejoining enzymes"/>
    <property type="match status" value="1"/>
</dbReference>
<dbReference type="InterPro" id="IPR010998">
    <property type="entry name" value="Integrase_recombinase_N"/>
</dbReference>
<feature type="domain" description="Core-binding (CB)" evidence="5">
    <location>
        <begin position="13"/>
        <end position="89"/>
    </location>
</feature>
<name>A0A0J9BK01_9FIRM</name>